<keyword evidence="2" id="KW-0560">Oxidoreductase</keyword>
<dbReference type="EMBL" id="CP036422">
    <property type="protein sequence ID" value="QFU77061.1"/>
    <property type="molecule type" value="Genomic_DNA"/>
</dbReference>
<dbReference type="GO" id="GO:0004497">
    <property type="term" value="F:monooxygenase activity"/>
    <property type="evidence" value="ECO:0007669"/>
    <property type="project" value="UniProtKB-KW"/>
</dbReference>
<name>A0A5P9NML2_9GAMM</name>
<protein>
    <submittedName>
        <fullName evidence="2">Antibiotic biosynthesis monooxygenase</fullName>
    </submittedName>
</protein>
<keyword evidence="3" id="KW-1185">Reference proteome</keyword>
<accession>A0A5P9NML2</accession>
<evidence type="ECO:0000313" key="2">
    <source>
        <dbReference type="EMBL" id="QFU77061.1"/>
    </source>
</evidence>
<keyword evidence="2" id="KW-0503">Monooxygenase</keyword>
<evidence type="ECO:0000313" key="3">
    <source>
        <dbReference type="Proteomes" id="UP000326287"/>
    </source>
</evidence>
<proteinExistence type="predicted"/>
<organism evidence="2 3">
    <name type="scientific">Halioglobus maricola</name>
    <dbReference type="NCBI Taxonomy" id="2601894"/>
    <lineage>
        <taxon>Bacteria</taxon>
        <taxon>Pseudomonadati</taxon>
        <taxon>Pseudomonadota</taxon>
        <taxon>Gammaproteobacteria</taxon>
        <taxon>Cellvibrionales</taxon>
        <taxon>Halieaceae</taxon>
        <taxon>Halioglobus</taxon>
    </lineage>
</organism>
<dbReference type="InterPro" id="IPR007138">
    <property type="entry name" value="ABM_dom"/>
</dbReference>
<reference evidence="2 3" key="1">
    <citation type="submission" date="2019-02" db="EMBL/GenBank/DDBJ databases">
        <authorList>
            <person name="Li S.-H."/>
        </authorList>
    </citation>
    <scope>NUCLEOTIDE SEQUENCE [LARGE SCALE GENOMIC DNA]</scope>
    <source>
        <strain evidence="2 3">IMCC14385</strain>
    </source>
</reference>
<dbReference type="PROSITE" id="PS51725">
    <property type="entry name" value="ABM"/>
    <property type="match status" value="1"/>
</dbReference>
<dbReference type="Pfam" id="PF03992">
    <property type="entry name" value="ABM"/>
    <property type="match status" value="1"/>
</dbReference>
<dbReference type="SUPFAM" id="SSF54909">
    <property type="entry name" value="Dimeric alpha+beta barrel"/>
    <property type="match status" value="1"/>
</dbReference>
<evidence type="ECO:0000259" key="1">
    <source>
        <dbReference type="PROSITE" id="PS51725"/>
    </source>
</evidence>
<dbReference type="KEGG" id="halc:EY643_16165"/>
<feature type="domain" description="ABM" evidence="1">
    <location>
        <begin position="4"/>
        <end position="93"/>
    </location>
</feature>
<gene>
    <name evidence="2" type="ORF">EY643_16165</name>
</gene>
<dbReference type="InterPro" id="IPR011008">
    <property type="entry name" value="Dimeric_a/b-barrel"/>
</dbReference>
<sequence length="93" mass="10306">MSEITLQGYILVPEEDLAAVVAELPMHIALTLQESGCKAFEVTQDSGDARIFRVYEKFSNRSAFEAHQSRVEGSLWGSITANAERHYDISEGS</sequence>
<dbReference type="Proteomes" id="UP000326287">
    <property type="component" value="Chromosome"/>
</dbReference>
<dbReference type="OrthoDB" id="9812192at2"/>
<dbReference type="AlphaFoldDB" id="A0A5P9NML2"/>
<dbReference type="Gene3D" id="3.30.70.100">
    <property type="match status" value="1"/>
</dbReference>